<name>A0A399JBD6_9MICC</name>
<evidence type="ECO:0000256" key="2">
    <source>
        <dbReference type="ARBA" id="ARBA00022630"/>
    </source>
</evidence>
<comment type="caution">
    <text evidence="7">The sequence shown here is derived from an EMBL/GenBank/DDBJ whole genome shotgun (WGS) entry which is preliminary data.</text>
</comment>
<keyword evidence="4" id="KW-0560">Oxidoreductase</keyword>
<dbReference type="SUPFAM" id="SSF51905">
    <property type="entry name" value="FAD/NAD(P)-binding domain"/>
    <property type="match status" value="2"/>
</dbReference>
<evidence type="ECO:0000313" key="7">
    <source>
        <dbReference type="EMBL" id="RII42881.1"/>
    </source>
</evidence>
<gene>
    <name evidence="7" type="ORF">DWB68_04880</name>
</gene>
<keyword evidence="2" id="KW-0285">Flavoprotein</keyword>
<dbReference type="Pfam" id="PF07992">
    <property type="entry name" value="Pyr_redox_2"/>
    <property type="match status" value="1"/>
</dbReference>
<organism evidence="7 8">
    <name type="scientific">Galactobacter valiniphilus</name>
    <dbReference type="NCBI Taxonomy" id="2676122"/>
    <lineage>
        <taxon>Bacteria</taxon>
        <taxon>Bacillati</taxon>
        <taxon>Actinomycetota</taxon>
        <taxon>Actinomycetes</taxon>
        <taxon>Micrococcales</taxon>
        <taxon>Micrococcaceae</taxon>
        <taxon>Galactobacter</taxon>
    </lineage>
</organism>
<keyword evidence="3" id="KW-0274">FAD</keyword>
<evidence type="ECO:0000313" key="8">
    <source>
        <dbReference type="Proteomes" id="UP000265419"/>
    </source>
</evidence>
<protein>
    <submittedName>
        <fullName evidence="7">NAD(P)/FAD-dependent oxidoreductase</fullName>
    </submittedName>
</protein>
<dbReference type="Gene3D" id="3.50.50.100">
    <property type="match status" value="1"/>
</dbReference>
<reference evidence="7 8" key="1">
    <citation type="submission" date="2018-07" db="EMBL/GenBank/DDBJ databases">
        <title>Arthrobacter sp. nov., isolated from raw cow's milk with high bacterial count.</title>
        <authorList>
            <person name="Hahne J."/>
            <person name="Isele D."/>
            <person name="Lipski A."/>
        </authorList>
    </citation>
    <scope>NUCLEOTIDE SEQUENCE [LARGE SCALE GENOMIC DNA]</scope>
    <source>
        <strain evidence="7 8">JZ R-35</strain>
    </source>
</reference>
<dbReference type="PRINTS" id="PR00368">
    <property type="entry name" value="FADPNR"/>
</dbReference>
<comment type="similarity">
    <text evidence="1">Belongs to the NADH dehydrogenase family.</text>
</comment>
<dbReference type="GO" id="GO:0003954">
    <property type="term" value="F:NADH dehydrogenase activity"/>
    <property type="evidence" value="ECO:0007669"/>
    <property type="project" value="InterPro"/>
</dbReference>
<evidence type="ECO:0000256" key="4">
    <source>
        <dbReference type="ARBA" id="ARBA00023002"/>
    </source>
</evidence>
<accession>A0A399JBD6</accession>
<dbReference type="RefSeq" id="WP_119424026.1">
    <property type="nucleotide sequence ID" value="NZ_QQXK01000007.1"/>
</dbReference>
<evidence type="ECO:0000256" key="5">
    <source>
        <dbReference type="ARBA" id="ARBA00023027"/>
    </source>
</evidence>
<dbReference type="Proteomes" id="UP000265419">
    <property type="component" value="Unassembled WGS sequence"/>
</dbReference>
<feature type="domain" description="FAD/NAD(P)-binding" evidence="6">
    <location>
        <begin position="12"/>
        <end position="354"/>
    </location>
</feature>
<keyword evidence="5" id="KW-0520">NAD</keyword>
<dbReference type="InterPro" id="IPR036188">
    <property type="entry name" value="FAD/NAD-bd_sf"/>
</dbReference>
<evidence type="ECO:0000259" key="6">
    <source>
        <dbReference type="Pfam" id="PF07992"/>
    </source>
</evidence>
<evidence type="ECO:0000256" key="3">
    <source>
        <dbReference type="ARBA" id="ARBA00022827"/>
    </source>
</evidence>
<dbReference type="AlphaFoldDB" id="A0A399JBD6"/>
<evidence type="ECO:0000256" key="1">
    <source>
        <dbReference type="ARBA" id="ARBA00005272"/>
    </source>
</evidence>
<dbReference type="InterPro" id="IPR023753">
    <property type="entry name" value="FAD/NAD-binding_dom"/>
</dbReference>
<dbReference type="InterPro" id="IPR045024">
    <property type="entry name" value="NDH-2"/>
</dbReference>
<dbReference type="EMBL" id="QQXK01000007">
    <property type="protein sequence ID" value="RII42881.1"/>
    <property type="molecule type" value="Genomic_DNA"/>
</dbReference>
<proteinExistence type="inferred from homology"/>
<dbReference type="PANTHER" id="PTHR43706:SF45">
    <property type="entry name" value="NADH DEHYDROGENASE-LIKE PROTEIN RV1812C"/>
    <property type="match status" value="1"/>
</dbReference>
<sequence length="466" mass="50862">MPTTPKLSERPRILVVGGGYLGFYVAKNLQKKVKVHGGVVTLVDPLPYMTYQPFLPEVMSGSIEPRHITVPHSRHLRDTELLQGKVTKIDHASKTATVEGVDGVEFAVPYQDVVVAAGAITKTFPIPGLAQAGIGVKRVEEAIFLRDHVQERIQFADNTADEEARKRALRFIVVGGGFNGVETISELQDAARLAAERSNNITPADLDFQLVEAMPKIMPEIKAETAEWVVEHLRSRGINVRLQTSLGDATDKHLKLTSMANDDTKGQVIDEFDVDTLIWTAGVQANPMVRNTDFTVEPRGRLVVDASLHALDAEGKVIEGAWSAGDVAAVPDLSGKGLPDNTCVPNAQHAVRQAKRLAKNVYAARYGVGKVTDYKHEPLGAVAGLGYGKGVAKIIKFPLKGFLAWAAHRGYHGLAMPTWERKFRVFGGWFNQLISGRDVWGVRKVQTPHADFIEAATPKPKPAESK</sequence>
<keyword evidence="8" id="KW-1185">Reference proteome</keyword>
<dbReference type="PANTHER" id="PTHR43706">
    <property type="entry name" value="NADH DEHYDROGENASE"/>
    <property type="match status" value="1"/>
</dbReference>